<organism evidence="1">
    <name type="scientific">Opuntia streptacantha</name>
    <name type="common">Prickly pear cactus</name>
    <name type="synonym">Opuntia cardona</name>
    <dbReference type="NCBI Taxonomy" id="393608"/>
    <lineage>
        <taxon>Eukaryota</taxon>
        <taxon>Viridiplantae</taxon>
        <taxon>Streptophyta</taxon>
        <taxon>Embryophyta</taxon>
        <taxon>Tracheophyta</taxon>
        <taxon>Spermatophyta</taxon>
        <taxon>Magnoliopsida</taxon>
        <taxon>eudicotyledons</taxon>
        <taxon>Gunneridae</taxon>
        <taxon>Pentapetalae</taxon>
        <taxon>Caryophyllales</taxon>
        <taxon>Cactineae</taxon>
        <taxon>Cactaceae</taxon>
        <taxon>Opuntioideae</taxon>
        <taxon>Opuntia</taxon>
    </lineage>
</organism>
<evidence type="ECO:0000313" key="1">
    <source>
        <dbReference type="EMBL" id="MBA4649540.1"/>
    </source>
</evidence>
<reference evidence="1" key="1">
    <citation type="journal article" date="2013" name="J. Plant Res.">
        <title>Effect of fungi and light on seed germination of three Opuntia species from semiarid lands of central Mexico.</title>
        <authorList>
            <person name="Delgado-Sanchez P."/>
            <person name="Jimenez-Bremont J.F."/>
            <person name="Guerrero-Gonzalez Mde L."/>
            <person name="Flores J."/>
        </authorList>
    </citation>
    <scope>NUCLEOTIDE SEQUENCE</scope>
    <source>
        <tissue evidence="1">Cladode</tissue>
    </source>
</reference>
<reference evidence="1" key="2">
    <citation type="submission" date="2020-07" db="EMBL/GenBank/DDBJ databases">
        <authorList>
            <person name="Vera ALvarez R."/>
            <person name="Arias-Moreno D.M."/>
            <person name="Jimenez-Jacinto V."/>
            <person name="Jimenez-Bremont J.F."/>
            <person name="Swaminathan K."/>
            <person name="Moose S.P."/>
            <person name="Guerrero-Gonzalez M.L."/>
            <person name="Marino-Ramirez L."/>
            <person name="Landsman D."/>
            <person name="Rodriguez-Kessler M."/>
            <person name="Delgado-Sanchez P."/>
        </authorList>
    </citation>
    <scope>NUCLEOTIDE SEQUENCE</scope>
    <source>
        <tissue evidence="1">Cladode</tissue>
    </source>
</reference>
<dbReference type="AlphaFoldDB" id="A0A7C9DQV3"/>
<protein>
    <submittedName>
        <fullName evidence="1">Uncharacterized protein</fullName>
    </submittedName>
</protein>
<proteinExistence type="predicted"/>
<accession>A0A7C9DQV3</accession>
<name>A0A7C9DQV3_OPUST</name>
<sequence>MPLRIVSSLNAVSIVSHTTARNLLSSPVVLGRSMAPEPAARLGAKQGPWEGTEPPEAAPTLVEMETLVGRVALPPEEWRPLVAGYTLGPEAEACRALEAEPGAGAVVCRALLAAPGIVGQQESVACVPQELPTVVVLHWHTVGAYTIEIRVHEEIFAIF</sequence>
<dbReference type="EMBL" id="GISG01161031">
    <property type="protein sequence ID" value="MBA4649540.1"/>
    <property type="molecule type" value="Transcribed_RNA"/>
</dbReference>